<dbReference type="Proteomes" id="UP000324800">
    <property type="component" value="Unassembled WGS sequence"/>
</dbReference>
<proteinExistence type="predicted"/>
<comment type="caution">
    <text evidence="1">The sequence shown here is derived from an EMBL/GenBank/DDBJ whole genome shotgun (WGS) entry which is preliminary data.</text>
</comment>
<reference evidence="1 2" key="1">
    <citation type="submission" date="2019-03" db="EMBL/GenBank/DDBJ databases">
        <title>Single cell metagenomics reveals metabolic interactions within the superorganism composed of flagellate Streblomastix strix and complex community of Bacteroidetes bacteria on its surface.</title>
        <authorList>
            <person name="Treitli S.C."/>
            <person name="Kolisko M."/>
            <person name="Husnik F."/>
            <person name="Keeling P."/>
            <person name="Hampl V."/>
        </authorList>
    </citation>
    <scope>NUCLEOTIDE SEQUENCE [LARGE SCALE GENOMIC DNA]</scope>
    <source>
        <strain evidence="1">ST1C</strain>
    </source>
</reference>
<protein>
    <submittedName>
        <fullName evidence="1">Uncharacterized protein</fullName>
    </submittedName>
</protein>
<sequence length="127" mass="14497">MANEDTIDKDQLDYEPIDNASIRSIAYGMYEQLIRDPNTVWQSGNTLISIVSEDIKPKFTGTTRNIPLNTIMFATKNYDYPICWYGAIPIDCYIEPYGHVIVNTMCQLSLPDDFCVQVCDSYAIHNN</sequence>
<name>A0A5J4TRI2_9EUKA</name>
<dbReference type="EMBL" id="SNRW01026845">
    <property type="protein sequence ID" value="KAA6360509.1"/>
    <property type="molecule type" value="Genomic_DNA"/>
</dbReference>
<evidence type="ECO:0000313" key="2">
    <source>
        <dbReference type="Proteomes" id="UP000324800"/>
    </source>
</evidence>
<evidence type="ECO:0000313" key="1">
    <source>
        <dbReference type="EMBL" id="KAA6360509.1"/>
    </source>
</evidence>
<dbReference type="AlphaFoldDB" id="A0A5J4TRI2"/>
<gene>
    <name evidence="1" type="ORF">EZS28_043964</name>
</gene>
<accession>A0A5J4TRI2</accession>
<organism evidence="1 2">
    <name type="scientific">Streblomastix strix</name>
    <dbReference type="NCBI Taxonomy" id="222440"/>
    <lineage>
        <taxon>Eukaryota</taxon>
        <taxon>Metamonada</taxon>
        <taxon>Preaxostyla</taxon>
        <taxon>Oxymonadida</taxon>
        <taxon>Streblomastigidae</taxon>
        <taxon>Streblomastix</taxon>
    </lineage>
</organism>